<dbReference type="Pfam" id="PF02663">
    <property type="entry name" value="FmdE"/>
    <property type="match status" value="1"/>
</dbReference>
<dbReference type="SUPFAM" id="SSF143555">
    <property type="entry name" value="FwdE-like"/>
    <property type="match status" value="1"/>
</dbReference>
<dbReference type="InterPro" id="IPR003814">
    <property type="entry name" value="FmdEsu_dom"/>
</dbReference>
<dbReference type="KEGG" id="mic:Mic7113_3036"/>
<dbReference type="Gene3D" id="3.30.1330.130">
    <property type="match status" value="1"/>
</dbReference>
<gene>
    <name evidence="3" type="ORF">Mic7113_3036</name>
</gene>
<reference evidence="3 4" key="1">
    <citation type="submission" date="2012-06" db="EMBL/GenBank/DDBJ databases">
        <title>Finished chromosome of genome of Microcoleus sp. PCC 7113.</title>
        <authorList>
            <consortium name="US DOE Joint Genome Institute"/>
            <person name="Gugger M."/>
            <person name="Coursin T."/>
            <person name="Rippka R."/>
            <person name="Tandeau De Marsac N."/>
            <person name="Huntemann M."/>
            <person name="Wei C.-L."/>
            <person name="Han J."/>
            <person name="Detter J.C."/>
            <person name="Han C."/>
            <person name="Tapia R."/>
            <person name="Chen A."/>
            <person name="Kyrpides N."/>
            <person name="Mavromatis K."/>
            <person name="Markowitz V."/>
            <person name="Szeto E."/>
            <person name="Ivanova N."/>
            <person name="Pagani I."/>
            <person name="Pati A."/>
            <person name="Goodwin L."/>
            <person name="Nordberg H.P."/>
            <person name="Cantor M.N."/>
            <person name="Hua S.X."/>
            <person name="Woyke T."/>
            <person name="Kerfeld C.A."/>
        </authorList>
    </citation>
    <scope>NUCLEOTIDE SEQUENCE [LARGE SCALE GENOMIC DNA]</scope>
    <source>
        <strain evidence="3 4">PCC 7113</strain>
    </source>
</reference>
<evidence type="ECO:0000256" key="1">
    <source>
        <dbReference type="SAM" id="SignalP"/>
    </source>
</evidence>
<organism evidence="3 4">
    <name type="scientific">Allocoleopsis franciscana PCC 7113</name>
    <dbReference type="NCBI Taxonomy" id="1173027"/>
    <lineage>
        <taxon>Bacteria</taxon>
        <taxon>Bacillati</taxon>
        <taxon>Cyanobacteriota</taxon>
        <taxon>Cyanophyceae</taxon>
        <taxon>Coleofasciculales</taxon>
        <taxon>Coleofasciculaceae</taxon>
        <taxon>Allocoleopsis</taxon>
        <taxon>Allocoleopsis franciscana</taxon>
    </lineage>
</organism>
<feature type="domain" description="Formylmethanofuran dehydrogenase subunit E" evidence="2">
    <location>
        <begin position="36"/>
        <end position="155"/>
    </location>
</feature>
<keyword evidence="1" id="KW-0732">Signal</keyword>
<dbReference type="OrthoDB" id="510583at2"/>
<dbReference type="RefSeq" id="WP_015182952.1">
    <property type="nucleotide sequence ID" value="NC_019738.1"/>
</dbReference>
<name>K9WF09_9CYAN</name>
<keyword evidence="4" id="KW-1185">Reference proteome</keyword>
<dbReference type="EMBL" id="CP003630">
    <property type="protein sequence ID" value="AFZ18803.1"/>
    <property type="molecule type" value="Genomic_DNA"/>
</dbReference>
<dbReference type="HOGENOM" id="CLU_1553516_0_0_3"/>
<sequence length="172" mass="19190">MRQLTLLMCLFLTVFAVGVRAETETPEEWVRLGRRVHGGFGTYVVVGIRIGLDAMKRLEASPRDLDVTYQEGLLSPCPCVVDGIMIATVSTPGQNSLRVLPTRRDRNTFGVAIIKNKKTGQALRYTLPNSVRSQLDSWNQSLTERQRYDAVMNAPADSLYIVEPYDEPGSKS</sequence>
<proteinExistence type="predicted"/>
<evidence type="ECO:0000259" key="2">
    <source>
        <dbReference type="Pfam" id="PF02663"/>
    </source>
</evidence>
<protein>
    <submittedName>
        <fullName evidence="3">Formylmethanofuran dehydrogenase subunit E</fullName>
    </submittedName>
</protein>
<evidence type="ECO:0000313" key="3">
    <source>
        <dbReference type="EMBL" id="AFZ18803.1"/>
    </source>
</evidence>
<feature type="chain" id="PRO_5003938069" evidence="1">
    <location>
        <begin position="22"/>
        <end position="172"/>
    </location>
</feature>
<feature type="signal peptide" evidence="1">
    <location>
        <begin position="1"/>
        <end position="21"/>
    </location>
</feature>
<dbReference type="Proteomes" id="UP000010471">
    <property type="component" value="Chromosome"/>
</dbReference>
<evidence type="ECO:0000313" key="4">
    <source>
        <dbReference type="Proteomes" id="UP000010471"/>
    </source>
</evidence>
<dbReference type="eggNOG" id="COG2191">
    <property type="taxonomic scope" value="Bacteria"/>
</dbReference>
<dbReference type="AlphaFoldDB" id="K9WF09"/>
<accession>K9WF09</accession>